<dbReference type="AlphaFoldDB" id="A0A0R0CJ06"/>
<dbReference type="OrthoDB" id="6039544at2"/>
<organism evidence="1 2">
    <name type="scientific">Stenotrophomonas terrae</name>
    <dbReference type="NCBI Taxonomy" id="405446"/>
    <lineage>
        <taxon>Bacteria</taxon>
        <taxon>Pseudomonadati</taxon>
        <taxon>Pseudomonadota</taxon>
        <taxon>Gammaproteobacteria</taxon>
        <taxon>Lysobacterales</taxon>
        <taxon>Lysobacteraceae</taxon>
        <taxon>Stenotrophomonas</taxon>
    </lineage>
</organism>
<evidence type="ECO:0000313" key="1">
    <source>
        <dbReference type="EMBL" id="KRG69488.1"/>
    </source>
</evidence>
<evidence type="ECO:0000313" key="2">
    <source>
        <dbReference type="Proteomes" id="UP000051863"/>
    </source>
</evidence>
<reference evidence="1 2" key="1">
    <citation type="submission" date="2015-05" db="EMBL/GenBank/DDBJ databases">
        <title>Genome sequencing and analysis of members of genus Stenotrophomonas.</title>
        <authorList>
            <person name="Patil P.P."/>
            <person name="Midha S."/>
            <person name="Patil P.B."/>
        </authorList>
    </citation>
    <scope>NUCLEOTIDE SEQUENCE [LARGE SCALE GENOMIC DNA]</scope>
    <source>
        <strain evidence="1 2">DSM 18941</strain>
    </source>
</reference>
<dbReference type="EMBL" id="LDJJ01000017">
    <property type="protein sequence ID" value="KRG69488.1"/>
    <property type="molecule type" value="Genomic_DNA"/>
</dbReference>
<accession>A0A0R0CJ06</accession>
<dbReference type="PATRIC" id="fig|405446.3.peg.624"/>
<dbReference type="RefSeq" id="WP_057627497.1">
    <property type="nucleotide sequence ID" value="NZ_LDJJ01000017.1"/>
</dbReference>
<keyword evidence="2" id="KW-1185">Reference proteome</keyword>
<gene>
    <name evidence="1" type="ORF">ABB27_06455</name>
</gene>
<sequence>MQWIDDLEVDAWNTVIEELVWHLRNGRTPTAISRQRLPDRGIEFRFNDVAPTFLPVEEDAFETHWKEAIAIIARFPQLNALRFRCNV</sequence>
<name>A0A0R0CJ06_9GAMM</name>
<dbReference type="Proteomes" id="UP000051863">
    <property type="component" value="Unassembled WGS sequence"/>
</dbReference>
<proteinExistence type="predicted"/>
<comment type="caution">
    <text evidence="1">The sequence shown here is derived from an EMBL/GenBank/DDBJ whole genome shotgun (WGS) entry which is preliminary data.</text>
</comment>
<protein>
    <submittedName>
        <fullName evidence="1">Uncharacterized protein</fullName>
    </submittedName>
</protein>